<keyword evidence="5" id="KW-1185">Reference proteome</keyword>
<evidence type="ECO:0000256" key="1">
    <source>
        <dbReference type="ARBA" id="ARBA00022741"/>
    </source>
</evidence>
<dbReference type="PANTHER" id="PTHR43582:SF2">
    <property type="entry name" value="LINEARMYCIN RESISTANCE ATP-BINDING PROTEIN LNRL"/>
    <property type="match status" value="1"/>
</dbReference>
<evidence type="ECO:0000256" key="2">
    <source>
        <dbReference type="ARBA" id="ARBA00022840"/>
    </source>
</evidence>
<sequence length="251" mass="28631">MSALLEVKDLSKSFSDKKVVEKLTLTVLEGEILGFLGPNGAGKSTTVKMIIDVEQRDDGEIYFNGEKTEDKMKVFKKALGVVPQDISIYDDLSAYDNVRFFCSLYGYKGQELKNRVKEALEFVGLWDRRKEIPSKFSGGMKRRLNIACSIAHSPKLLIMDEPTVGIDPQSRNHILETIKTLNKRGTTIVYVSHYMEEIDAICNRIVIMDHGIIVEDMEKERLKEKYRQQGFTSLEEIFLHLTGTDLRDQEA</sequence>
<dbReference type="PROSITE" id="PS50893">
    <property type="entry name" value="ABC_TRANSPORTER_2"/>
    <property type="match status" value="1"/>
</dbReference>
<dbReference type="PROSITE" id="PS00211">
    <property type="entry name" value="ABC_TRANSPORTER_1"/>
    <property type="match status" value="1"/>
</dbReference>
<keyword evidence="2 4" id="KW-0067">ATP-binding</keyword>
<dbReference type="Pfam" id="PF00005">
    <property type="entry name" value="ABC_tran"/>
    <property type="match status" value="1"/>
</dbReference>
<dbReference type="GO" id="GO:0016887">
    <property type="term" value="F:ATP hydrolysis activity"/>
    <property type="evidence" value="ECO:0007669"/>
    <property type="project" value="InterPro"/>
</dbReference>
<dbReference type="EMBL" id="JAEAGR010000002">
    <property type="protein sequence ID" value="MBH1939834.1"/>
    <property type="molecule type" value="Genomic_DNA"/>
</dbReference>
<dbReference type="InterPro" id="IPR003593">
    <property type="entry name" value="AAA+_ATPase"/>
</dbReference>
<evidence type="ECO:0000259" key="3">
    <source>
        <dbReference type="PROSITE" id="PS50893"/>
    </source>
</evidence>
<dbReference type="GO" id="GO:0005524">
    <property type="term" value="F:ATP binding"/>
    <property type="evidence" value="ECO:0007669"/>
    <property type="project" value="UniProtKB-KW"/>
</dbReference>
<dbReference type="InterPro" id="IPR003439">
    <property type="entry name" value="ABC_transporter-like_ATP-bd"/>
</dbReference>
<protein>
    <submittedName>
        <fullName evidence="4">ABC transporter ATP-binding protein</fullName>
    </submittedName>
</protein>
<dbReference type="AlphaFoldDB" id="A0A8J7GXE7"/>
<dbReference type="SMART" id="SM00382">
    <property type="entry name" value="AAA"/>
    <property type="match status" value="1"/>
</dbReference>
<dbReference type="InterPro" id="IPR017871">
    <property type="entry name" value="ABC_transporter-like_CS"/>
</dbReference>
<dbReference type="Proteomes" id="UP000623269">
    <property type="component" value="Unassembled WGS sequence"/>
</dbReference>
<keyword evidence="1" id="KW-0547">Nucleotide-binding</keyword>
<dbReference type="PANTHER" id="PTHR43582">
    <property type="entry name" value="LINEARMYCIN RESISTANCE ATP-BINDING PROTEIN LNRL"/>
    <property type="match status" value="1"/>
</dbReference>
<evidence type="ECO:0000313" key="5">
    <source>
        <dbReference type="Proteomes" id="UP000623269"/>
    </source>
</evidence>
<gene>
    <name evidence="4" type="ORF">I5677_02860</name>
</gene>
<comment type="caution">
    <text evidence="4">The sequence shown here is derived from an EMBL/GenBank/DDBJ whole genome shotgun (WGS) entry which is preliminary data.</text>
</comment>
<dbReference type="SUPFAM" id="SSF52540">
    <property type="entry name" value="P-loop containing nucleoside triphosphate hydrolases"/>
    <property type="match status" value="1"/>
</dbReference>
<dbReference type="InterPro" id="IPR027417">
    <property type="entry name" value="P-loop_NTPase"/>
</dbReference>
<reference evidence="4" key="1">
    <citation type="submission" date="2020-12" db="EMBL/GenBank/DDBJ databases">
        <title>M. sibirica DSM 26468T genome.</title>
        <authorList>
            <person name="Thieme N."/>
            <person name="Rettenmaier R."/>
            <person name="Zverlov V."/>
            <person name="Liebl W."/>
        </authorList>
    </citation>
    <scope>NUCLEOTIDE SEQUENCE</scope>
    <source>
        <strain evidence="4">DSM 26468</strain>
    </source>
</reference>
<evidence type="ECO:0000313" key="4">
    <source>
        <dbReference type="EMBL" id="MBH1939834.1"/>
    </source>
</evidence>
<feature type="domain" description="ABC transporter" evidence="3">
    <location>
        <begin position="5"/>
        <end position="235"/>
    </location>
</feature>
<organism evidence="4 5">
    <name type="scientific">Mobilitalea sibirica</name>
    <dbReference type="NCBI Taxonomy" id="1462919"/>
    <lineage>
        <taxon>Bacteria</taxon>
        <taxon>Bacillati</taxon>
        <taxon>Bacillota</taxon>
        <taxon>Clostridia</taxon>
        <taxon>Lachnospirales</taxon>
        <taxon>Lachnospiraceae</taxon>
        <taxon>Mobilitalea</taxon>
    </lineage>
</organism>
<accession>A0A8J7GXE7</accession>
<dbReference type="Gene3D" id="3.40.50.300">
    <property type="entry name" value="P-loop containing nucleotide triphosphate hydrolases"/>
    <property type="match status" value="1"/>
</dbReference>
<name>A0A8J7GXE7_9FIRM</name>
<dbReference type="RefSeq" id="WP_197660059.1">
    <property type="nucleotide sequence ID" value="NZ_JAEAGR010000002.1"/>
</dbReference>
<proteinExistence type="predicted"/>